<dbReference type="PROSITE" id="PS51257">
    <property type="entry name" value="PROKAR_LIPOPROTEIN"/>
    <property type="match status" value="1"/>
</dbReference>
<dbReference type="PANTHER" id="PTHR11311">
    <property type="entry name" value="SPONDIN"/>
    <property type="match status" value="1"/>
</dbReference>
<proteinExistence type="predicted"/>
<keyword evidence="3" id="KW-0325">Glycoprotein</keyword>
<dbReference type="Pfam" id="PF19028">
    <property type="entry name" value="TSP1_spondin"/>
    <property type="match status" value="6"/>
</dbReference>
<feature type="domain" description="Spondin-like TSP1" evidence="6">
    <location>
        <begin position="968"/>
        <end position="1021"/>
    </location>
</feature>
<feature type="region of interest" description="Disordered" evidence="4">
    <location>
        <begin position="1242"/>
        <end position="1265"/>
    </location>
</feature>
<accession>A0ABN9YAT6</accession>
<keyword evidence="2" id="KW-1015">Disulfide bond</keyword>
<feature type="domain" description="Spondin-like TSP1" evidence="6">
    <location>
        <begin position="343"/>
        <end position="395"/>
    </location>
</feature>
<evidence type="ECO:0000313" key="7">
    <source>
        <dbReference type="EMBL" id="CAK0907808.1"/>
    </source>
</evidence>
<feature type="domain" description="Spondin-like TSP1" evidence="6">
    <location>
        <begin position="669"/>
        <end position="721"/>
    </location>
</feature>
<feature type="chain" id="PRO_5045594078" description="Spondin-like TSP1 domain-containing protein" evidence="5">
    <location>
        <begin position="32"/>
        <end position="1309"/>
    </location>
</feature>
<evidence type="ECO:0000313" key="8">
    <source>
        <dbReference type="Proteomes" id="UP001189429"/>
    </source>
</evidence>
<feature type="domain" description="Spondin-like TSP1" evidence="6">
    <location>
        <begin position="1088"/>
        <end position="1140"/>
    </location>
</feature>
<dbReference type="SMART" id="SM00209">
    <property type="entry name" value="TSP1"/>
    <property type="match status" value="17"/>
</dbReference>
<dbReference type="InterPro" id="IPR051418">
    <property type="entry name" value="Spondin/Thrombospondin_T1"/>
</dbReference>
<evidence type="ECO:0000256" key="1">
    <source>
        <dbReference type="ARBA" id="ARBA00022729"/>
    </source>
</evidence>
<dbReference type="SUPFAM" id="SSF82895">
    <property type="entry name" value="TSP-1 type 1 repeat"/>
    <property type="match status" value="17"/>
</dbReference>
<organism evidence="7 8">
    <name type="scientific">Prorocentrum cordatum</name>
    <dbReference type="NCBI Taxonomy" id="2364126"/>
    <lineage>
        <taxon>Eukaryota</taxon>
        <taxon>Sar</taxon>
        <taxon>Alveolata</taxon>
        <taxon>Dinophyceae</taxon>
        <taxon>Prorocentrales</taxon>
        <taxon>Prorocentraceae</taxon>
        <taxon>Prorocentrum</taxon>
    </lineage>
</organism>
<sequence>MAARPPARLGRCPRQVPLAAAVLLACGAAAAAEQHDDAPWAVTCDMDCEGVNTCEGHERCSGEEVQSIVCPHAPSCPGGSSGAAQCEPEPCQWEPWQDWQAEGAGSSGLCVRARSFKPNRCGGDPCIGRVTETMYCKPNASSPVDCALGAWESWGTCDAATLQKTRSRKIATYPAAGGKPCVGALTSTLPCGERHAAVDCELGAWMEWSGCSRRCDGGQQLRVRVVAQQAEYGGKPCSGSGGAALPLQVTRPCNSEPCEGAAEPRDCELGEWSEWSRCVERDMYGGSTRQTQKYRSREVVTPGAFGGSPCGQELEQVAPCEVAQDDSPAPEAGADRVDEAADCQLSEWTPWTLCDKTCDSGQTMRTRRVEVPASGGGKPCGGETLQTMGCNEHPCSVDSEGRDCLLSTWEDWSACSAQCGEGVESRGRSVLAPALEGGQGCNGALEEARPCRHVENCTKQDCAWNEWSQWGACTKTCDGGHRNRSRSVKAHPAWGGKACESPGSVSEVEACGNEPCETEECVDGEWDSWGSWGDCSRSCGSGIQWRHRRVRREASPCGKSAEGLAAEVRGCEAGPCEGDQDCVLSTWTEWSGCSTSCDGVQSRTRKISVPGSGAGKYCVGDGKGDGKDAAAALREVRSCNSPEDLLAQASAPGFADIIQACGFGEKVDCAVGSWSDWAECTRTCDGGQRSRNRTIATPAANGGSPCAGALDETGVCGEEPCQEPSDCAWHDWSDWGSCSRCDGERHRGRRVARLGNRDGRPCEAGDSQEVQPCNECPEVKTFWCVWDDWKVVGECSATCGSGAQRRVRRLTATEVASPAAVGNVTGSAAACSGSEADYQRCKGLPPCGKQCKPRNCTFADWSDWSQPSCSGLCFRERSVKREANECGSPCSGELASTKLCHNTSCDAEQDCSRSDWSAWTECTGTEGQRLRRRPIATEAGPLGRACAGSTAETEPCAQPESAEPDTDCKLSEWSPWAECSKTCGGGGGQKRSREVIAHAKGGGAPCEGSLETVRPCGTDPCPAGEWDADCRLGGWSDWTGCGPDDGSQESSLQAFRTRAVTPAKGRGRPCEGSTKQAGPCPSLRRADCRFAEWAPWGECGRSCGGGQRFRTRELLSEAMFGGAACEGSMSESEPCNEDPCDADLDCRASDWSEWSACTEKCGQGHQVREREVEKAAKPGGAGCSMGLLEVTGCIGPGFDGEGGGCDNSTDCEWGEWQEWGECQQAQLCGVGFRRRSREVAVQPQGSGKPCSPLAKEEVRPSKDCPGTCAPPPKDCVDGAWDDWGAWGPCSATCGGRRGPPFRRRRRAPR</sequence>
<evidence type="ECO:0000259" key="6">
    <source>
        <dbReference type="Pfam" id="PF19028"/>
    </source>
</evidence>
<feature type="domain" description="Spondin-like TSP1" evidence="6">
    <location>
        <begin position="1146"/>
        <end position="1194"/>
    </location>
</feature>
<dbReference type="InterPro" id="IPR044004">
    <property type="entry name" value="TSP1_spondin_dom"/>
</dbReference>
<dbReference type="Pfam" id="PF00090">
    <property type="entry name" value="TSP_1"/>
    <property type="match status" value="10"/>
</dbReference>
<dbReference type="Gene3D" id="2.20.100.10">
    <property type="entry name" value="Thrombospondin type-1 (TSP1) repeat"/>
    <property type="match status" value="16"/>
</dbReference>
<dbReference type="PANTHER" id="PTHR11311:SF15">
    <property type="entry name" value="SPONDIN-2"/>
    <property type="match status" value="1"/>
</dbReference>
<feature type="signal peptide" evidence="5">
    <location>
        <begin position="1"/>
        <end position="31"/>
    </location>
</feature>
<feature type="domain" description="Spondin-like TSP1" evidence="6">
    <location>
        <begin position="404"/>
        <end position="455"/>
    </location>
</feature>
<reference evidence="7" key="1">
    <citation type="submission" date="2023-10" db="EMBL/GenBank/DDBJ databases">
        <authorList>
            <person name="Chen Y."/>
            <person name="Shah S."/>
            <person name="Dougan E. K."/>
            <person name="Thang M."/>
            <person name="Chan C."/>
        </authorList>
    </citation>
    <scope>NUCLEOTIDE SEQUENCE [LARGE SCALE GENOMIC DNA]</scope>
</reference>
<dbReference type="InterPro" id="IPR036383">
    <property type="entry name" value="TSP1_rpt_sf"/>
</dbReference>
<gene>
    <name evidence="7" type="ORF">PCOR1329_LOCUS82699</name>
</gene>
<dbReference type="PROSITE" id="PS50092">
    <property type="entry name" value="TSP1"/>
    <property type="match status" value="18"/>
</dbReference>
<evidence type="ECO:0000256" key="5">
    <source>
        <dbReference type="SAM" id="SignalP"/>
    </source>
</evidence>
<evidence type="ECO:0000256" key="4">
    <source>
        <dbReference type="SAM" id="MobiDB-lite"/>
    </source>
</evidence>
<evidence type="ECO:0000256" key="3">
    <source>
        <dbReference type="ARBA" id="ARBA00023180"/>
    </source>
</evidence>
<keyword evidence="1 5" id="KW-0732">Signal</keyword>
<dbReference type="Proteomes" id="UP001189429">
    <property type="component" value="Unassembled WGS sequence"/>
</dbReference>
<evidence type="ECO:0000256" key="2">
    <source>
        <dbReference type="ARBA" id="ARBA00023157"/>
    </source>
</evidence>
<name>A0ABN9YAT6_9DINO</name>
<protein>
    <recommendedName>
        <fullName evidence="6">Spondin-like TSP1 domain-containing protein</fullName>
    </recommendedName>
</protein>
<keyword evidence="8" id="KW-1185">Reference proteome</keyword>
<comment type="caution">
    <text evidence="7">The sequence shown here is derived from an EMBL/GenBank/DDBJ whole genome shotgun (WGS) entry which is preliminary data.</text>
</comment>
<dbReference type="EMBL" id="CAUYUJ010021920">
    <property type="protein sequence ID" value="CAK0907808.1"/>
    <property type="molecule type" value="Genomic_DNA"/>
</dbReference>
<dbReference type="InterPro" id="IPR000884">
    <property type="entry name" value="TSP1_rpt"/>
</dbReference>